<dbReference type="PANTHER" id="PTHR37984">
    <property type="entry name" value="PROTEIN CBG26694"/>
    <property type="match status" value="1"/>
</dbReference>
<feature type="domain" description="Integrase catalytic" evidence="9">
    <location>
        <begin position="744"/>
        <end position="907"/>
    </location>
</feature>
<dbReference type="Pfam" id="PF00078">
    <property type="entry name" value="RVT_1"/>
    <property type="match status" value="1"/>
</dbReference>
<evidence type="ECO:0000256" key="7">
    <source>
        <dbReference type="ARBA" id="ARBA00022918"/>
    </source>
</evidence>
<sequence length="961" mass="110220">MSTRNSYRNQVILDYILSQVRDDERPYLEISVLGKRLVGLLDSGASRTIVGSGGWDILRCLNLPLRSCSVACTVANGEQCRGVGVVSVPMTLEKETRIIDVLVIPELEHKLILGVDFWTQMNIVPDLKNNRWHFAKEPPSIVIDSIQDQSTLSPEQKLTLDELVANKLEAMGSNIGVTHLVQHEIELLSGSKPIKQRYYQVSPPKQQIIDEEIDKMLKAGIIEPCKSPWSSPVCLVRKKDNSYRFCIDYRQLNAVTKKDSYPIPYVASILDRLRDARYLSSLDIKSAYWQVGLAESSRDFTAFTVPNGLYRFKVMPFGLTNAPATWQRLIDTVLGPDLQPFVMVYLDDVIIVTKDFETHLNILTKVFDRLLEAGLVVSHEKCNFCRPQLKYLGYIVDQSGLHPDPEKVEAIFRIPSPRNIQEIRRFIGTASWYRRFVPNFSTIIAPLSGLTKKNKKWVWSERCELSVKRIKECLISAPILTCPDFERPFILQTDASGYGIGAVLSQEFPEGERVICFLSRSLTSQERKYSTTERECLAVIWAIESLRHYLEGFHFKVITDHYSLLWLQHMKDPQGRLARWILRLQPYDFEMIHRKGKDNVVPDMLSRSVDALVDVVDVDTSSFGNTSDKWYHGMISRIENNPVKYPGWSIQNSMLYKFCKPSISEFSDGVDSWKLVVPKDRRKEILVKYHDDVTSGHVGVFKTFWRVRNKYIWPKMKADISRYIKNCRVCSEQKVEQKAPAGLLGSRPEIKQPWQVISLDYIGPFPRSTQGYTYVLVVSDYFSKYVSLFPHRAATAKLLAKDIEEGIFLTYGVPQYVICDNGVQMKSKEFQTLCQRYNSKICYTPLYWPRADPCERVNRVVKTMISSYIRGSQKTWADNLSSISLAIKTARHETTGFSPFFINFGREHIHSGSDFDSSVNNSRKDCSITDKIKGFQKLFDTVATRIKLAADRSKNIYNLRL</sequence>
<dbReference type="InterPro" id="IPR043502">
    <property type="entry name" value="DNA/RNA_pol_sf"/>
</dbReference>
<dbReference type="AlphaFoldDB" id="A0A9P0B789"/>
<name>A0A9P0B789_BRAAE</name>
<evidence type="ECO:0000256" key="6">
    <source>
        <dbReference type="ARBA" id="ARBA00022801"/>
    </source>
</evidence>
<dbReference type="GO" id="GO:0015074">
    <property type="term" value="P:DNA integration"/>
    <property type="evidence" value="ECO:0007669"/>
    <property type="project" value="InterPro"/>
</dbReference>
<keyword evidence="11" id="KW-1185">Reference proteome</keyword>
<dbReference type="EC" id="2.7.7.49" evidence="1"/>
<dbReference type="PROSITE" id="PS50994">
    <property type="entry name" value="INTEGRASE"/>
    <property type="match status" value="1"/>
</dbReference>
<dbReference type="Gene3D" id="3.30.420.10">
    <property type="entry name" value="Ribonuclease H-like superfamily/Ribonuclease H"/>
    <property type="match status" value="1"/>
</dbReference>
<evidence type="ECO:0000256" key="1">
    <source>
        <dbReference type="ARBA" id="ARBA00012493"/>
    </source>
</evidence>
<keyword evidence="4" id="KW-0540">Nuclease</keyword>
<dbReference type="Proteomes" id="UP001154078">
    <property type="component" value="Chromosome 5"/>
</dbReference>
<dbReference type="InterPro" id="IPR043128">
    <property type="entry name" value="Rev_trsase/Diguanyl_cyclase"/>
</dbReference>
<dbReference type="GO" id="GO:0003676">
    <property type="term" value="F:nucleic acid binding"/>
    <property type="evidence" value="ECO:0007669"/>
    <property type="project" value="InterPro"/>
</dbReference>
<dbReference type="CDD" id="cd09274">
    <property type="entry name" value="RNase_HI_RT_Ty3"/>
    <property type="match status" value="1"/>
</dbReference>
<dbReference type="GO" id="GO:0003964">
    <property type="term" value="F:RNA-directed DNA polymerase activity"/>
    <property type="evidence" value="ECO:0007669"/>
    <property type="project" value="UniProtKB-KW"/>
</dbReference>
<dbReference type="Pfam" id="PF00665">
    <property type="entry name" value="rve"/>
    <property type="match status" value="1"/>
</dbReference>
<dbReference type="FunFam" id="3.30.70.270:FF:000020">
    <property type="entry name" value="Transposon Tf2-6 polyprotein-like Protein"/>
    <property type="match status" value="1"/>
</dbReference>
<dbReference type="Gene3D" id="3.30.70.270">
    <property type="match status" value="2"/>
</dbReference>
<evidence type="ECO:0000256" key="4">
    <source>
        <dbReference type="ARBA" id="ARBA00022722"/>
    </source>
</evidence>
<evidence type="ECO:0000256" key="3">
    <source>
        <dbReference type="ARBA" id="ARBA00022695"/>
    </source>
</evidence>
<dbReference type="InterPro" id="IPR012337">
    <property type="entry name" value="RNaseH-like_sf"/>
</dbReference>
<dbReference type="InterPro" id="IPR036397">
    <property type="entry name" value="RNaseH_sf"/>
</dbReference>
<dbReference type="CDD" id="cd00303">
    <property type="entry name" value="retropepsin_like"/>
    <property type="match status" value="1"/>
</dbReference>
<dbReference type="Pfam" id="PF17917">
    <property type="entry name" value="RT_RNaseH"/>
    <property type="match status" value="1"/>
</dbReference>
<keyword evidence="2" id="KW-0808">Transferase</keyword>
<dbReference type="InterPro" id="IPR001969">
    <property type="entry name" value="Aspartic_peptidase_AS"/>
</dbReference>
<dbReference type="FunFam" id="3.10.10.10:FF:000002">
    <property type="entry name" value="Retrovirus-related Pol polyprotein from transposon 17.6-like protein"/>
    <property type="match status" value="1"/>
</dbReference>
<dbReference type="OrthoDB" id="125159at2759"/>
<evidence type="ECO:0000256" key="5">
    <source>
        <dbReference type="ARBA" id="ARBA00022759"/>
    </source>
</evidence>
<evidence type="ECO:0000256" key="2">
    <source>
        <dbReference type="ARBA" id="ARBA00022679"/>
    </source>
</evidence>
<dbReference type="EMBL" id="OV121136">
    <property type="protein sequence ID" value="CAH0556831.1"/>
    <property type="molecule type" value="Genomic_DNA"/>
</dbReference>
<dbReference type="InterPro" id="IPR041373">
    <property type="entry name" value="RT_RNaseH"/>
</dbReference>
<evidence type="ECO:0000313" key="10">
    <source>
        <dbReference type="EMBL" id="CAH0556831.1"/>
    </source>
</evidence>
<evidence type="ECO:0000259" key="9">
    <source>
        <dbReference type="PROSITE" id="PS50994"/>
    </source>
</evidence>
<proteinExistence type="predicted"/>
<evidence type="ECO:0000313" key="11">
    <source>
        <dbReference type="Proteomes" id="UP001154078"/>
    </source>
</evidence>
<dbReference type="InterPro" id="IPR021109">
    <property type="entry name" value="Peptidase_aspartic_dom_sf"/>
</dbReference>
<dbReference type="SUPFAM" id="SSF56672">
    <property type="entry name" value="DNA/RNA polymerases"/>
    <property type="match status" value="1"/>
</dbReference>
<dbReference type="PANTHER" id="PTHR37984:SF5">
    <property type="entry name" value="PROTEIN NYNRIN-LIKE"/>
    <property type="match status" value="1"/>
</dbReference>
<dbReference type="Pfam" id="PF17921">
    <property type="entry name" value="Integrase_H2C2"/>
    <property type="match status" value="1"/>
</dbReference>
<keyword evidence="5" id="KW-0255">Endonuclease</keyword>
<accession>A0A9P0B789</accession>
<keyword evidence="6" id="KW-0378">Hydrolase</keyword>
<protein>
    <recommendedName>
        <fullName evidence="1">RNA-directed DNA polymerase</fullName>
        <ecNumber evidence="1">2.7.7.49</ecNumber>
    </recommendedName>
</protein>
<dbReference type="PROSITE" id="PS50878">
    <property type="entry name" value="RT_POL"/>
    <property type="match status" value="1"/>
</dbReference>
<keyword evidence="3" id="KW-0548">Nucleotidyltransferase</keyword>
<dbReference type="InterPro" id="IPR041588">
    <property type="entry name" value="Integrase_H2C2"/>
</dbReference>
<dbReference type="FunFam" id="1.10.340.70:FF:000001">
    <property type="entry name" value="Retrovirus-related Pol polyprotein from transposon gypsy-like Protein"/>
    <property type="match status" value="1"/>
</dbReference>
<dbReference type="Gene3D" id="1.10.340.70">
    <property type="match status" value="1"/>
</dbReference>
<dbReference type="Gene3D" id="3.10.10.10">
    <property type="entry name" value="HIV Type 1 Reverse Transcriptase, subunit A, domain 1"/>
    <property type="match status" value="1"/>
</dbReference>
<reference evidence="10" key="1">
    <citation type="submission" date="2021-12" db="EMBL/GenBank/DDBJ databases">
        <authorList>
            <person name="King R."/>
        </authorList>
    </citation>
    <scope>NUCLEOTIDE SEQUENCE</scope>
</reference>
<dbReference type="GO" id="GO:0004519">
    <property type="term" value="F:endonuclease activity"/>
    <property type="evidence" value="ECO:0007669"/>
    <property type="project" value="UniProtKB-KW"/>
</dbReference>
<dbReference type="SUPFAM" id="SSF53098">
    <property type="entry name" value="Ribonuclease H-like"/>
    <property type="match status" value="1"/>
</dbReference>
<feature type="domain" description="Reverse transcriptase" evidence="8">
    <location>
        <begin position="217"/>
        <end position="396"/>
    </location>
</feature>
<dbReference type="InterPro" id="IPR050951">
    <property type="entry name" value="Retrovirus_Pol_polyprotein"/>
</dbReference>
<gene>
    <name evidence="10" type="ORF">MELIAE_LOCUS7692</name>
</gene>
<dbReference type="Gene3D" id="3.10.20.370">
    <property type="match status" value="1"/>
</dbReference>
<dbReference type="PROSITE" id="PS00141">
    <property type="entry name" value="ASP_PROTEASE"/>
    <property type="match status" value="1"/>
</dbReference>
<dbReference type="InterPro" id="IPR001584">
    <property type="entry name" value="Integrase_cat-core"/>
</dbReference>
<dbReference type="Gene3D" id="2.40.70.10">
    <property type="entry name" value="Acid Proteases"/>
    <property type="match status" value="1"/>
</dbReference>
<keyword evidence="7" id="KW-0695">RNA-directed DNA polymerase</keyword>
<dbReference type="GO" id="GO:0042575">
    <property type="term" value="C:DNA polymerase complex"/>
    <property type="evidence" value="ECO:0007669"/>
    <property type="project" value="UniProtKB-ARBA"/>
</dbReference>
<organism evidence="10 11">
    <name type="scientific">Brassicogethes aeneus</name>
    <name type="common">Rape pollen beetle</name>
    <name type="synonym">Meligethes aeneus</name>
    <dbReference type="NCBI Taxonomy" id="1431903"/>
    <lineage>
        <taxon>Eukaryota</taxon>
        <taxon>Metazoa</taxon>
        <taxon>Ecdysozoa</taxon>
        <taxon>Arthropoda</taxon>
        <taxon>Hexapoda</taxon>
        <taxon>Insecta</taxon>
        <taxon>Pterygota</taxon>
        <taxon>Neoptera</taxon>
        <taxon>Endopterygota</taxon>
        <taxon>Coleoptera</taxon>
        <taxon>Polyphaga</taxon>
        <taxon>Cucujiformia</taxon>
        <taxon>Nitidulidae</taxon>
        <taxon>Meligethinae</taxon>
        <taxon>Brassicogethes</taxon>
    </lineage>
</organism>
<dbReference type="InterPro" id="IPR000477">
    <property type="entry name" value="RT_dom"/>
</dbReference>
<dbReference type="CDD" id="cd01647">
    <property type="entry name" value="RT_LTR"/>
    <property type="match status" value="1"/>
</dbReference>
<dbReference type="GO" id="GO:0006508">
    <property type="term" value="P:proteolysis"/>
    <property type="evidence" value="ECO:0007669"/>
    <property type="project" value="InterPro"/>
</dbReference>
<dbReference type="FunFam" id="3.10.20.370:FF:000001">
    <property type="entry name" value="Retrovirus-related Pol polyprotein from transposon 17.6-like protein"/>
    <property type="match status" value="1"/>
</dbReference>
<dbReference type="GO" id="GO:0004190">
    <property type="term" value="F:aspartic-type endopeptidase activity"/>
    <property type="evidence" value="ECO:0007669"/>
    <property type="project" value="InterPro"/>
</dbReference>
<dbReference type="SUPFAM" id="SSF50630">
    <property type="entry name" value="Acid proteases"/>
    <property type="match status" value="1"/>
</dbReference>
<evidence type="ECO:0000259" key="8">
    <source>
        <dbReference type="PROSITE" id="PS50878"/>
    </source>
</evidence>